<feature type="compositionally biased region" description="Basic residues" evidence="1">
    <location>
        <begin position="57"/>
        <end position="73"/>
    </location>
</feature>
<proteinExistence type="predicted"/>
<accession>A0A183EUY7</accession>
<dbReference type="Proteomes" id="UP000271098">
    <property type="component" value="Unassembled WGS sequence"/>
</dbReference>
<evidence type="ECO:0000256" key="1">
    <source>
        <dbReference type="SAM" id="MobiDB-lite"/>
    </source>
</evidence>
<dbReference type="EMBL" id="UYRT01102472">
    <property type="protein sequence ID" value="VDN43314.1"/>
    <property type="molecule type" value="Genomic_DNA"/>
</dbReference>
<evidence type="ECO:0000313" key="2">
    <source>
        <dbReference type="EMBL" id="VDN43314.1"/>
    </source>
</evidence>
<sequence>MLDLSRLKVLWAQRGLSSFKINENWWPNALAKTTKCSKWIAGPLVVTFTAEVERKVEKPRKSRHLHSARKQAKKGLLDSRNGR</sequence>
<protein>
    <submittedName>
        <fullName evidence="4">Ovule protein</fullName>
    </submittedName>
</protein>
<keyword evidence="3" id="KW-1185">Reference proteome</keyword>
<organism evidence="4">
    <name type="scientific">Gongylonema pulchrum</name>
    <dbReference type="NCBI Taxonomy" id="637853"/>
    <lineage>
        <taxon>Eukaryota</taxon>
        <taxon>Metazoa</taxon>
        <taxon>Ecdysozoa</taxon>
        <taxon>Nematoda</taxon>
        <taxon>Chromadorea</taxon>
        <taxon>Rhabditida</taxon>
        <taxon>Spirurina</taxon>
        <taxon>Spiruromorpha</taxon>
        <taxon>Spiruroidea</taxon>
        <taxon>Gongylonematidae</taxon>
        <taxon>Gongylonema</taxon>
    </lineage>
</organism>
<feature type="region of interest" description="Disordered" evidence="1">
    <location>
        <begin position="57"/>
        <end position="83"/>
    </location>
</feature>
<dbReference type="WBParaSite" id="GPUH_0002480801-mRNA-1">
    <property type="protein sequence ID" value="GPUH_0002480801-mRNA-1"/>
    <property type="gene ID" value="GPUH_0002480801"/>
</dbReference>
<dbReference type="AlphaFoldDB" id="A0A183EUY7"/>
<reference evidence="2 3" key="2">
    <citation type="submission" date="2018-11" db="EMBL/GenBank/DDBJ databases">
        <authorList>
            <consortium name="Pathogen Informatics"/>
        </authorList>
    </citation>
    <scope>NUCLEOTIDE SEQUENCE [LARGE SCALE GENOMIC DNA]</scope>
</reference>
<evidence type="ECO:0000313" key="3">
    <source>
        <dbReference type="Proteomes" id="UP000271098"/>
    </source>
</evidence>
<evidence type="ECO:0000313" key="4">
    <source>
        <dbReference type="WBParaSite" id="GPUH_0002480801-mRNA-1"/>
    </source>
</evidence>
<name>A0A183EUY7_9BILA</name>
<gene>
    <name evidence="2" type="ORF">GPUH_LOCUS24778</name>
</gene>
<reference evidence="4" key="1">
    <citation type="submission" date="2016-06" db="UniProtKB">
        <authorList>
            <consortium name="WormBaseParasite"/>
        </authorList>
    </citation>
    <scope>IDENTIFICATION</scope>
</reference>